<dbReference type="GO" id="GO:0008270">
    <property type="term" value="F:zinc ion binding"/>
    <property type="evidence" value="ECO:0007669"/>
    <property type="project" value="UniProtKB-KW"/>
</dbReference>
<dbReference type="Gene3D" id="3.30.40.10">
    <property type="entry name" value="Zinc/RING finger domain, C3HC4 (zinc finger)"/>
    <property type="match status" value="1"/>
</dbReference>
<dbReference type="InterPro" id="IPR001965">
    <property type="entry name" value="Znf_PHD"/>
</dbReference>
<keyword evidence="7" id="KW-1185">Reference proteome</keyword>
<reference evidence="8" key="1">
    <citation type="submission" date="2022-11" db="UniProtKB">
        <authorList>
            <consortium name="WormBaseParasite"/>
        </authorList>
    </citation>
    <scope>IDENTIFICATION</scope>
</reference>
<dbReference type="AlphaFoldDB" id="A0A914Y4G1"/>
<dbReference type="GO" id="GO:0034967">
    <property type="term" value="C:Set3 complex"/>
    <property type="evidence" value="ECO:0007669"/>
    <property type="project" value="TreeGrafter"/>
</dbReference>
<keyword evidence="3" id="KW-0862">Zinc</keyword>
<organism evidence="7 8">
    <name type="scientific">Panagrolaimus superbus</name>
    <dbReference type="NCBI Taxonomy" id="310955"/>
    <lineage>
        <taxon>Eukaryota</taxon>
        <taxon>Metazoa</taxon>
        <taxon>Ecdysozoa</taxon>
        <taxon>Nematoda</taxon>
        <taxon>Chromadorea</taxon>
        <taxon>Rhabditida</taxon>
        <taxon>Tylenchina</taxon>
        <taxon>Panagrolaimomorpha</taxon>
        <taxon>Panagrolaimoidea</taxon>
        <taxon>Panagrolaimidae</taxon>
        <taxon>Panagrolaimus</taxon>
    </lineage>
</organism>
<keyword evidence="1" id="KW-0479">Metal-binding</keyword>
<dbReference type="InterPro" id="IPR019787">
    <property type="entry name" value="Znf_PHD-finger"/>
</dbReference>
<dbReference type="GO" id="GO:0006355">
    <property type="term" value="P:regulation of DNA-templated transcription"/>
    <property type="evidence" value="ECO:0007669"/>
    <property type="project" value="TreeGrafter"/>
</dbReference>
<dbReference type="SMART" id="SM00249">
    <property type="entry name" value="PHD"/>
    <property type="match status" value="1"/>
</dbReference>
<dbReference type="GO" id="GO:0006325">
    <property type="term" value="P:chromatin organization"/>
    <property type="evidence" value="ECO:0007669"/>
    <property type="project" value="UniProtKB-KW"/>
</dbReference>
<name>A0A914Y4G1_9BILA</name>
<evidence type="ECO:0000256" key="5">
    <source>
        <dbReference type="SAM" id="MobiDB-lite"/>
    </source>
</evidence>
<feature type="region of interest" description="Disordered" evidence="5">
    <location>
        <begin position="338"/>
        <end position="365"/>
    </location>
</feature>
<dbReference type="Proteomes" id="UP000887577">
    <property type="component" value="Unplaced"/>
</dbReference>
<proteinExistence type="predicted"/>
<sequence length="365" mass="41291">MNPNCLEMVHETIDNFYANQKEEREENENKKTEERAIPEESEDAQDFELLIETSFEPLIDDLTSDLIIREQIDDNVNDELDDELDDPDNCPVKCICGFNHLEQQTIFCEKCRIWKHIKCLKAEKYANSEAEYCCPECLGKSLPLSPSEAQDLVSKSLKLEHIDFKNKQCTELKLSGALQFEWKALLENSVDYKTSKVGRLIHEGKMRWAVIKKGQAGRVLAGFGIKAGDAVIGVNGIATYMMDAKNYCTCYRNLNLSFLPEPIIIEMKGRNGGLAHEVLPSCNPNCEIKFCLYKNNLYCYLAALCEIDNDDELTIAFPDTDHLHVNCAESSSNCSNTCPSQKSSKKSKIHASVVKEPPSKKLKRV</sequence>
<evidence type="ECO:0000313" key="8">
    <source>
        <dbReference type="WBParaSite" id="PSU_v2.g12622.t1"/>
    </source>
</evidence>
<dbReference type="PANTHER" id="PTHR46462:SF3">
    <property type="entry name" value="UPSET, ISOFORM A"/>
    <property type="match status" value="1"/>
</dbReference>
<dbReference type="Gene3D" id="2.170.270.10">
    <property type="entry name" value="SET domain"/>
    <property type="match status" value="1"/>
</dbReference>
<dbReference type="InterPro" id="IPR046341">
    <property type="entry name" value="SET_dom_sf"/>
</dbReference>
<dbReference type="Pfam" id="PF00628">
    <property type="entry name" value="PHD"/>
    <property type="match status" value="1"/>
</dbReference>
<feature type="region of interest" description="Disordered" evidence="5">
    <location>
        <begin position="16"/>
        <end position="43"/>
    </location>
</feature>
<evidence type="ECO:0000256" key="1">
    <source>
        <dbReference type="ARBA" id="ARBA00022723"/>
    </source>
</evidence>
<protein>
    <submittedName>
        <fullName evidence="8">Zinc finger PHD-type domain-containing protein</fullName>
    </submittedName>
</protein>
<dbReference type="SUPFAM" id="SSF82199">
    <property type="entry name" value="SET domain"/>
    <property type="match status" value="1"/>
</dbReference>
<evidence type="ECO:0000256" key="4">
    <source>
        <dbReference type="ARBA" id="ARBA00022853"/>
    </source>
</evidence>
<feature type="domain" description="Zinc finger PHD-type" evidence="6">
    <location>
        <begin position="93"/>
        <end position="138"/>
    </location>
</feature>
<dbReference type="PANTHER" id="PTHR46462">
    <property type="entry name" value="UPSET, ISOFORM A"/>
    <property type="match status" value="1"/>
</dbReference>
<dbReference type="InterPro" id="IPR011011">
    <property type="entry name" value="Znf_FYVE_PHD"/>
</dbReference>
<evidence type="ECO:0000313" key="7">
    <source>
        <dbReference type="Proteomes" id="UP000887577"/>
    </source>
</evidence>
<feature type="compositionally biased region" description="Basic and acidic residues" evidence="5">
    <location>
        <begin position="20"/>
        <end position="38"/>
    </location>
</feature>
<dbReference type="InterPro" id="IPR013083">
    <property type="entry name" value="Znf_RING/FYVE/PHD"/>
</dbReference>
<evidence type="ECO:0000256" key="2">
    <source>
        <dbReference type="ARBA" id="ARBA00022771"/>
    </source>
</evidence>
<keyword evidence="4" id="KW-0156">Chromatin regulator</keyword>
<dbReference type="GO" id="GO:0070210">
    <property type="term" value="C:Rpd3L-Expanded complex"/>
    <property type="evidence" value="ECO:0007669"/>
    <property type="project" value="TreeGrafter"/>
</dbReference>
<evidence type="ECO:0000259" key="6">
    <source>
        <dbReference type="SMART" id="SM00249"/>
    </source>
</evidence>
<keyword evidence="2" id="KW-0863">Zinc-finger</keyword>
<evidence type="ECO:0000256" key="3">
    <source>
        <dbReference type="ARBA" id="ARBA00022833"/>
    </source>
</evidence>
<dbReference type="WBParaSite" id="PSU_v2.g12622.t1">
    <property type="protein sequence ID" value="PSU_v2.g12622.t1"/>
    <property type="gene ID" value="PSU_v2.g12622"/>
</dbReference>
<dbReference type="SUPFAM" id="SSF57903">
    <property type="entry name" value="FYVE/PHD zinc finger"/>
    <property type="match status" value="1"/>
</dbReference>
<accession>A0A914Y4G1</accession>